<evidence type="ECO:0000256" key="1">
    <source>
        <dbReference type="SAM" id="SignalP"/>
    </source>
</evidence>
<evidence type="ECO:0008006" key="4">
    <source>
        <dbReference type="Google" id="ProtNLM"/>
    </source>
</evidence>
<feature type="signal peptide" evidence="1">
    <location>
        <begin position="1"/>
        <end position="26"/>
    </location>
</feature>
<reference evidence="2 3" key="2">
    <citation type="submission" date="2019-01" db="EMBL/GenBank/DDBJ databases">
        <title>Hymenobacter humicola sp. nov., isolated from soils in Antarctica.</title>
        <authorList>
            <person name="Sedlacek I."/>
            <person name="Holochova P."/>
            <person name="Kralova S."/>
            <person name="Pantucek R."/>
            <person name="Stankova E."/>
            <person name="Vrbovska V."/>
            <person name="Kristofova L."/>
            <person name="Svec P."/>
            <person name="Busse H.-J."/>
        </authorList>
    </citation>
    <scope>NUCLEOTIDE SEQUENCE [LARGE SCALE GENOMIC DNA]</scope>
    <source>
        <strain evidence="2 3">CCM 8852</strain>
    </source>
</reference>
<organism evidence="2 3">
    <name type="scientific">Hymenobacter rubripertinctus</name>
    <dbReference type="NCBI Taxonomy" id="2029981"/>
    <lineage>
        <taxon>Bacteria</taxon>
        <taxon>Pseudomonadati</taxon>
        <taxon>Bacteroidota</taxon>
        <taxon>Cytophagia</taxon>
        <taxon>Cytophagales</taxon>
        <taxon>Hymenobacteraceae</taxon>
        <taxon>Hymenobacter</taxon>
    </lineage>
</organism>
<comment type="caution">
    <text evidence="2">The sequence shown here is derived from an EMBL/GenBank/DDBJ whole genome shotgun (WGS) entry which is preliminary data.</text>
</comment>
<evidence type="ECO:0000313" key="3">
    <source>
        <dbReference type="Proteomes" id="UP000284250"/>
    </source>
</evidence>
<dbReference type="AlphaFoldDB" id="A0A418QR19"/>
<dbReference type="RefSeq" id="WP_119656885.1">
    <property type="nucleotide sequence ID" value="NZ_JBHUOI010000011.1"/>
</dbReference>
<dbReference type="Proteomes" id="UP000284250">
    <property type="component" value="Unassembled WGS sequence"/>
</dbReference>
<feature type="chain" id="PRO_5019499113" description="Right-handed parallel beta-helix repeat-containing protein" evidence="1">
    <location>
        <begin position="27"/>
        <end position="399"/>
    </location>
</feature>
<evidence type="ECO:0000313" key="2">
    <source>
        <dbReference type="EMBL" id="RIY07518.1"/>
    </source>
</evidence>
<dbReference type="SUPFAM" id="SSF51126">
    <property type="entry name" value="Pectin lyase-like"/>
    <property type="match status" value="1"/>
</dbReference>
<reference evidence="2 3" key="1">
    <citation type="submission" date="2018-09" db="EMBL/GenBank/DDBJ databases">
        <authorList>
            <person name="Zeman M."/>
            <person name="Pardy F."/>
        </authorList>
    </citation>
    <scope>NUCLEOTIDE SEQUENCE [LARGE SCALE GENOMIC DNA]</scope>
    <source>
        <strain evidence="2 3">CCM 8852</strain>
    </source>
</reference>
<keyword evidence="1" id="KW-0732">Signal</keyword>
<proteinExistence type="predicted"/>
<dbReference type="InterPro" id="IPR011050">
    <property type="entry name" value="Pectin_lyase_fold/virulence"/>
</dbReference>
<accession>A0A418QR19</accession>
<sequence length="399" mass="43061">MFLFYAASILELLTLLLLSTSCSVPVASGGAELVIRRGGTYSGRYESTSSDRPCILIATTEPVVLDGCELRGPGRLIDATAGGARLTVRNCRGFGRLPTADNRARGRFLEINHGVSLRAEHNYLEHTAGLLVFRWQGSGAPDESITIRYNQARNIDGRFRNGGGAKVSFVQLNEVHGLENVAIGWNEVVNLPDESMVEDNINLHNSSGTARRPLLVHDNYIQGAYPVPATAAIFTGSGITTDGDASSALTTTAYVQAHHNTVVSTCNAAMNIAAGHHNYFHHNCLITSSLLPDSTRLRATYAATAIFNAYDKPETVFFANRMEANTIGFVSWGRNSPLSDRHDLSTDACATCTGTVHLPNPITRQQESAAHAAWLARLHRRAQHVGPANSTSTGRPALR</sequence>
<dbReference type="EMBL" id="QYCN01000029">
    <property type="protein sequence ID" value="RIY07518.1"/>
    <property type="molecule type" value="Genomic_DNA"/>
</dbReference>
<name>A0A418QR19_9BACT</name>
<dbReference type="OrthoDB" id="901313at2"/>
<keyword evidence="3" id="KW-1185">Reference proteome</keyword>
<gene>
    <name evidence="2" type="ORF">D0T11_16390</name>
</gene>
<protein>
    <recommendedName>
        <fullName evidence="4">Right-handed parallel beta-helix repeat-containing protein</fullName>
    </recommendedName>
</protein>